<proteinExistence type="predicted"/>
<feature type="chain" id="PRO_5011537919" description="Secreted protein" evidence="2">
    <location>
        <begin position="18"/>
        <end position="157"/>
    </location>
</feature>
<feature type="region of interest" description="Disordered" evidence="1">
    <location>
        <begin position="122"/>
        <end position="157"/>
    </location>
</feature>
<gene>
    <name evidence="3" type="ORF">SAMN04487819_10599</name>
</gene>
<dbReference type="EMBL" id="FOMZ01000005">
    <property type="protein sequence ID" value="SFD91909.1"/>
    <property type="molecule type" value="Genomic_DNA"/>
</dbReference>
<dbReference type="Proteomes" id="UP000198716">
    <property type="component" value="Unassembled WGS sequence"/>
</dbReference>
<protein>
    <recommendedName>
        <fullName evidence="5">Secreted protein</fullName>
    </recommendedName>
</protein>
<accession>A0A1I1WA75</accession>
<evidence type="ECO:0000256" key="2">
    <source>
        <dbReference type="SAM" id="SignalP"/>
    </source>
</evidence>
<evidence type="ECO:0008006" key="5">
    <source>
        <dbReference type="Google" id="ProtNLM"/>
    </source>
</evidence>
<evidence type="ECO:0000313" key="4">
    <source>
        <dbReference type="Proteomes" id="UP000198716"/>
    </source>
</evidence>
<feature type="signal peptide" evidence="2">
    <location>
        <begin position="1"/>
        <end position="17"/>
    </location>
</feature>
<organism evidence="3 4">
    <name type="scientific">Actinopolyspora alba</name>
    <dbReference type="NCBI Taxonomy" id="673379"/>
    <lineage>
        <taxon>Bacteria</taxon>
        <taxon>Bacillati</taxon>
        <taxon>Actinomycetota</taxon>
        <taxon>Actinomycetes</taxon>
        <taxon>Actinopolysporales</taxon>
        <taxon>Actinopolysporaceae</taxon>
        <taxon>Actinopolyspora</taxon>
        <taxon>Actinopolyspora alba group</taxon>
    </lineage>
</organism>
<keyword evidence="4" id="KW-1185">Reference proteome</keyword>
<name>A0A1I1WA75_9ACTN</name>
<reference evidence="4" key="1">
    <citation type="submission" date="2016-10" db="EMBL/GenBank/DDBJ databases">
        <authorList>
            <person name="Varghese N."/>
            <person name="Submissions S."/>
        </authorList>
    </citation>
    <scope>NUCLEOTIDE SEQUENCE [LARGE SCALE GENOMIC DNA]</scope>
    <source>
        <strain evidence="4">DSM 45004</strain>
    </source>
</reference>
<sequence>MLGLTGLLAASTGVAVAFSATGDGAAGVAAEGAPPPIVEDYSYPGAAAIEAETGIKLIEGDGDIVKTSCDTTESVITVDSVELGSSCYEVIGSQGWLKMEIPRVYAIQGDDHTVNASLTVNGSTEQVELSPGEYNPVGEGQQPPDNDPATLVELRVS</sequence>
<dbReference type="AlphaFoldDB" id="A0A1I1WA75"/>
<keyword evidence="2" id="KW-0732">Signal</keyword>
<evidence type="ECO:0000256" key="1">
    <source>
        <dbReference type="SAM" id="MobiDB-lite"/>
    </source>
</evidence>
<evidence type="ECO:0000313" key="3">
    <source>
        <dbReference type="EMBL" id="SFD91909.1"/>
    </source>
</evidence>